<protein>
    <submittedName>
        <fullName evidence="1">Uncharacterized protein</fullName>
    </submittedName>
</protein>
<organism evidence="1 2">
    <name type="scientific">Aspergillus ellipticus CBS 707.79</name>
    <dbReference type="NCBI Taxonomy" id="1448320"/>
    <lineage>
        <taxon>Eukaryota</taxon>
        <taxon>Fungi</taxon>
        <taxon>Dikarya</taxon>
        <taxon>Ascomycota</taxon>
        <taxon>Pezizomycotina</taxon>
        <taxon>Eurotiomycetes</taxon>
        <taxon>Eurotiomycetidae</taxon>
        <taxon>Eurotiales</taxon>
        <taxon>Aspergillaceae</taxon>
        <taxon>Aspergillus</taxon>
        <taxon>Aspergillus subgen. Circumdati</taxon>
    </lineage>
</organism>
<keyword evidence="2" id="KW-1185">Reference proteome</keyword>
<dbReference type="Proteomes" id="UP000247810">
    <property type="component" value="Unassembled WGS sequence"/>
</dbReference>
<proteinExistence type="predicted"/>
<dbReference type="AlphaFoldDB" id="A0A319EST7"/>
<sequence>MLQERHAALADAKASIQFLESSCSILPHVENSGFRVKPPRITKNPTLNEKVKTYVALVGWESKASHEAFTTTESYLISIEGLLPYLSGDFDSDDKLISLV</sequence>
<evidence type="ECO:0000313" key="2">
    <source>
        <dbReference type="Proteomes" id="UP000247810"/>
    </source>
</evidence>
<accession>A0A319EST7</accession>
<dbReference type="EMBL" id="KZ825880">
    <property type="protein sequence ID" value="PYH94062.1"/>
    <property type="molecule type" value="Genomic_DNA"/>
</dbReference>
<dbReference type="VEuPathDB" id="FungiDB:BO71DRAFT_430397"/>
<name>A0A319EST7_9EURO</name>
<evidence type="ECO:0000313" key="1">
    <source>
        <dbReference type="EMBL" id="PYH94062.1"/>
    </source>
</evidence>
<gene>
    <name evidence="1" type="ORF">BO71DRAFT_430397</name>
</gene>
<reference evidence="1 2" key="1">
    <citation type="submission" date="2018-02" db="EMBL/GenBank/DDBJ databases">
        <title>The genomes of Aspergillus section Nigri reveals drivers in fungal speciation.</title>
        <authorList>
            <consortium name="DOE Joint Genome Institute"/>
            <person name="Vesth T.C."/>
            <person name="Nybo J."/>
            <person name="Theobald S."/>
            <person name="Brandl J."/>
            <person name="Frisvad J.C."/>
            <person name="Nielsen K.F."/>
            <person name="Lyhne E.K."/>
            <person name="Kogle M.E."/>
            <person name="Kuo A."/>
            <person name="Riley R."/>
            <person name="Clum A."/>
            <person name="Nolan M."/>
            <person name="Lipzen A."/>
            <person name="Salamov A."/>
            <person name="Henrissat B."/>
            <person name="Wiebenga A."/>
            <person name="De vries R.P."/>
            <person name="Grigoriev I.V."/>
            <person name="Mortensen U.H."/>
            <person name="Andersen M.R."/>
            <person name="Baker S.E."/>
        </authorList>
    </citation>
    <scope>NUCLEOTIDE SEQUENCE [LARGE SCALE GENOMIC DNA]</scope>
    <source>
        <strain evidence="1 2">CBS 707.79</strain>
    </source>
</reference>
<dbReference type="OrthoDB" id="4447721at2759"/>